<dbReference type="PANTHER" id="PTHR13182:SF8">
    <property type="entry name" value="CYTOPLASMIC 60S SUBUNIT BIOGENESIS FACTOR ZNF622"/>
    <property type="match status" value="1"/>
</dbReference>
<dbReference type="AlphaFoldDB" id="A0A078A914"/>
<evidence type="ECO:0000256" key="5">
    <source>
        <dbReference type="ARBA" id="ARBA00022737"/>
    </source>
</evidence>
<feature type="region of interest" description="Disordered" evidence="9">
    <location>
        <begin position="272"/>
        <end position="353"/>
    </location>
</feature>
<dbReference type="SUPFAM" id="SSF57667">
    <property type="entry name" value="beta-beta-alpha zinc fingers"/>
    <property type="match status" value="2"/>
</dbReference>
<dbReference type="GO" id="GO:0003676">
    <property type="term" value="F:nucleic acid binding"/>
    <property type="evidence" value="ECO:0007669"/>
    <property type="project" value="InterPro"/>
</dbReference>
<feature type="domain" description="C2H2-type" evidence="10">
    <location>
        <begin position="74"/>
        <end position="103"/>
    </location>
</feature>
<evidence type="ECO:0000256" key="7">
    <source>
        <dbReference type="ARBA" id="ARBA00034126"/>
    </source>
</evidence>
<dbReference type="EMBL" id="CCKQ01007032">
    <property type="protein sequence ID" value="CDW78361.1"/>
    <property type="molecule type" value="Genomic_DNA"/>
</dbReference>
<name>A0A078A914_STYLE</name>
<keyword evidence="5" id="KW-0677">Repeat</keyword>
<dbReference type="PROSITE" id="PS00028">
    <property type="entry name" value="ZINC_FINGER_C2H2_1"/>
    <property type="match status" value="2"/>
</dbReference>
<dbReference type="GO" id="GO:0030687">
    <property type="term" value="C:preribosome, large subunit precursor"/>
    <property type="evidence" value="ECO:0007669"/>
    <property type="project" value="TreeGrafter"/>
</dbReference>
<dbReference type="InterPro" id="IPR036236">
    <property type="entry name" value="Znf_C2H2_sf"/>
</dbReference>
<dbReference type="OMA" id="NATHMER"/>
<evidence type="ECO:0000256" key="8">
    <source>
        <dbReference type="PROSITE-ProRule" id="PRU00042"/>
    </source>
</evidence>
<keyword evidence="3" id="KW-0690">Ribosome biogenesis</keyword>
<dbReference type="Proteomes" id="UP000039865">
    <property type="component" value="Unassembled WGS sequence"/>
</dbReference>
<dbReference type="Gene3D" id="3.30.160.60">
    <property type="entry name" value="Classic Zinc Finger"/>
    <property type="match status" value="1"/>
</dbReference>
<gene>
    <name evidence="11" type="primary">Contig15054.g16038</name>
    <name evidence="11" type="ORF">STYLEM_7338</name>
</gene>
<evidence type="ECO:0000256" key="2">
    <source>
        <dbReference type="ARBA" id="ARBA00022490"/>
    </source>
</evidence>
<keyword evidence="6" id="KW-0862">Zinc</keyword>
<keyword evidence="2" id="KW-0963">Cytoplasm</keyword>
<evidence type="ECO:0000256" key="3">
    <source>
        <dbReference type="ARBA" id="ARBA00022517"/>
    </source>
</evidence>
<dbReference type="OrthoDB" id="19329at2759"/>
<dbReference type="PANTHER" id="PTHR13182">
    <property type="entry name" value="ZINC FINGER PROTEIN 622"/>
    <property type="match status" value="1"/>
</dbReference>
<feature type="compositionally biased region" description="Basic and acidic residues" evidence="9">
    <location>
        <begin position="341"/>
        <end position="353"/>
    </location>
</feature>
<dbReference type="InterPro" id="IPR003604">
    <property type="entry name" value="Matrin/U1-like-C_Znf_C2H2"/>
</dbReference>
<evidence type="ECO:0000256" key="1">
    <source>
        <dbReference type="ARBA" id="ARBA00004496"/>
    </source>
</evidence>
<proteinExistence type="inferred from homology"/>
<evidence type="ECO:0000313" key="11">
    <source>
        <dbReference type="EMBL" id="CDW78361.1"/>
    </source>
</evidence>
<feature type="compositionally biased region" description="Basic and acidic residues" evidence="9">
    <location>
        <begin position="272"/>
        <end position="286"/>
    </location>
</feature>
<dbReference type="Pfam" id="PF12874">
    <property type="entry name" value="zf-met"/>
    <property type="match status" value="1"/>
</dbReference>
<evidence type="ECO:0000259" key="10">
    <source>
        <dbReference type="PROSITE" id="PS50157"/>
    </source>
</evidence>
<keyword evidence="12" id="KW-1185">Reference proteome</keyword>
<dbReference type="InterPro" id="IPR041661">
    <property type="entry name" value="ZN622/Rei1/Reh1_Znf-C2H2"/>
</dbReference>
<dbReference type="PROSITE" id="PS50157">
    <property type="entry name" value="ZINC_FINGER_C2H2_2"/>
    <property type="match status" value="1"/>
</dbReference>
<reference evidence="11 12" key="1">
    <citation type="submission" date="2014-06" db="EMBL/GenBank/DDBJ databases">
        <authorList>
            <person name="Swart Estienne"/>
        </authorList>
    </citation>
    <scope>NUCLEOTIDE SEQUENCE [LARGE SCALE GENOMIC DNA]</scope>
    <source>
        <strain evidence="11 12">130c</strain>
    </source>
</reference>
<feature type="compositionally biased region" description="Acidic residues" evidence="9">
    <location>
        <begin position="287"/>
        <end position="313"/>
    </location>
</feature>
<dbReference type="Pfam" id="PF12756">
    <property type="entry name" value="zf-C2H2_2"/>
    <property type="match status" value="1"/>
</dbReference>
<evidence type="ECO:0000256" key="6">
    <source>
        <dbReference type="ARBA" id="ARBA00022833"/>
    </source>
</evidence>
<comment type="similarity">
    <text evidence="7">Belongs to the REI1 family.</text>
</comment>
<sequence length="486" mass="56388">MSEQKQIICSTCRIQFPSVDPYKIHLTADFHQYNTKRRMANLDPITEEIFLQKKSTLLATAGTQNNSQMTDNMWKCEPCKKTFKSNEQLEQHKLAKQHKKNEKLFIQNNPDTTQSSMFKSFQIENKNAGVMMIPQENILGMLSNDGNETESIKEENEKLAEIPTALDNLRICLFCNKESEGVKKNLDHMMITHSYFIPDVDCIINLKGLLGYIAERIHLGYLCLLCSKQFSNGRSCQQHMMDKGHCQMSTEDEEEYEEFYDFTKTYDNHPLVEKQSQKKKERKEGEGEQDEAWEDVDFESEEEVEGEVEEEEEKNQQEESKVVEESKLDGECEQIDTSTTPKEKRAGKEFKQRLGKQREDATLGLNIKAAELLETGEIKLGNGKIIGTRELRYIYKQKFRMPDTREAVLINKLALEYRRIRSVAISGSAEAIGNNAALQVYNGLKFNRHDANAAREYNMMKKRENYNKLKMGLTGNNLQYYFRKRE</sequence>
<evidence type="ECO:0000313" key="12">
    <source>
        <dbReference type="Proteomes" id="UP000039865"/>
    </source>
</evidence>
<dbReference type="InterPro" id="IPR013087">
    <property type="entry name" value="Znf_C2H2_type"/>
</dbReference>
<dbReference type="GO" id="GO:0005737">
    <property type="term" value="C:cytoplasm"/>
    <property type="evidence" value="ECO:0007669"/>
    <property type="project" value="UniProtKB-SubCell"/>
</dbReference>
<dbReference type="InterPro" id="IPR040025">
    <property type="entry name" value="Znf622/Rei1/Reh1"/>
</dbReference>
<dbReference type="GO" id="GO:0042273">
    <property type="term" value="P:ribosomal large subunit biogenesis"/>
    <property type="evidence" value="ECO:0007669"/>
    <property type="project" value="TreeGrafter"/>
</dbReference>
<protein>
    <submittedName>
        <fullName evidence="11">Zinc finger protein 622-like</fullName>
    </submittedName>
</protein>
<dbReference type="GO" id="GO:0008270">
    <property type="term" value="F:zinc ion binding"/>
    <property type="evidence" value="ECO:0007669"/>
    <property type="project" value="UniProtKB-KW"/>
</dbReference>
<dbReference type="SMART" id="SM00355">
    <property type="entry name" value="ZnF_C2H2"/>
    <property type="match status" value="4"/>
</dbReference>
<comment type="subcellular location">
    <subcellularLocation>
        <location evidence="1">Cytoplasm</location>
    </subcellularLocation>
</comment>
<feature type="compositionally biased region" description="Basic and acidic residues" evidence="9">
    <location>
        <begin position="314"/>
        <end position="330"/>
    </location>
</feature>
<evidence type="ECO:0000256" key="9">
    <source>
        <dbReference type="SAM" id="MobiDB-lite"/>
    </source>
</evidence>
<organism evidence="11 12">
    <name type="scientific">Stylonychia lemnae</name>
    <name type="common">Ciliate</name>
    <dbReference type="NCBI Taxonomy" id="5949"/>
    <lineage>
        <taxon>Eukaryota</taxon>
        <taxon>Sar</taxon>
        <taxon>Alveolata</taxon>
        <taxon>Ciliophora</taxon>
        <taxon>Intramacronucleata</taxon>
        <taxon>Spirotrichea</taxon>
        <taxon>Stichotrichia</taxon>
        <taxon>Sporadotrichida</taxon>
        <taxon>Oxytrichidae</taxon>
        <taxon>Stylonychinae</taxon>
        <taxon>Stylonychia</taxon>
    </lineage>
</organism>
<dbReference type="InParanoid" id="A0A078A914"/>
<evidence type="ECO:0000256" key="4">
    <source>
        <dbReference type="ARBA" id="ARBA00022723"/>
    </source>
</evidence>
<accession>A0A078A914</accession>
<keyword evidence="8" id="KW-0863">Zinc-finger</keyword>
<keyword evidence="4" id="KW-0479">Metal-binding</keyword>
<dbReference type="SMART" id="SM00451">
    <property type="entry name" value="ZnF_U1"/>
    <property type="match status" value="2"/>
</dbReference>